<name>A0A0X3ARF8_9FLAO</name>
<dbReference type="GO" id="GO:0051087">
    <property type="term" value="F:protein-folding chaperone binding"/>
    <property type="evidence" value="ECO:0007669"/>
    <property type="project" value="TreeGrafter"/>
</dbReference>
<dbReference type="SUPFAM" id="SSF46565">
    <property type="entry name" value="Chaperone J-domain"/>
    <property type="match status" value="1"/>
</dbReference>
<evidence type="ECO:0000256" key="1">
    <source>
        <dbReference type="ARBA" id="ARBA00023186"/>
    </source>
</evidence>
<dbReference type="Proteomes" id="UP000182761">
    <property type="component" value="Unassembled WGS sequence"/>
</dbReference>
<organism evidence="3 4">
    <name type="scientific">Apibacter mensalis</name>
    <dbReference type="NCBI Taxonomy" id="1586267"/>
    <lineage>
        <taxon>Bacteria</taxon>
        <taxon>Pseudomonadati</taxon>
        <taxon>Bacteroidota</taxon>
        <taxon>Flavobacteriia</taxon>
        <taxon>Flavobacteriales</taxon>
        <taxon>Weeksellaceae</taxon>
        <taxon>Apibacter</taxon>
    </lineage>
</organism>
<dbReference type="AlphaFoldDB" id="A0A0X3ARF8"/>
<dbReference type="SMART" id="SM00271">
    <property type="entry name" value="DnaJ"/>
    <property type="match status" value="1"/>
</dbReference>
<keyword evidence="4" id="KW-1185">Reference proteome</keyword>
<feature type="domain" description="J" evidence="2">
    <location>
        <begin position="3"/>
        <end position="68"/>
    </location>
</feature>
<sequence length="207" mass="24560">MKDFYNILGVSSSASFDEIKKSYRKLALQYHPDRNSGNKRYEEIFINISEAYHTLSNEESRKNYDLIYKKKLSTFSQPVTPYLFLKKFQDIRKFIYKKGKNKISKNALYKGLEKLLSDENIKYLLLKSNKQILELIIIENLKCIKFLQSSDKEKIIHRLLILANNDNFLTTLIGVNSKHTETKYNFTTIFYKFTNKIKHYLINKTNL</sequence>
<dbReference type="PRINTS" id="PR00625">
    <property type="entry name" value="JDOMAIN"/>
</dbReference>
<dbReference type="GO" id="GO:0051787">
    <property type="term" value="F:misfolded protein binding"/>
    <property type="evidence" value="ECO:0007669"/>
    <property type="project" value="TreeGrafter"/>
</dbReference>
<dbReference type="CDD" id="cd06257">
    <property type="entry name" value="DnaJ"/>
    <property type="match status" value="1"/>
</dbReference>
<evidence type="ECO:0000313" key="3">
    <source>
        <dbReference type="EMBL" id="CVK16645.1"/>
    </source>
</evidence>
<evidence type="ECO:0000313" key="4">
    <source>
        <dbReference type="Proteomes" id="UP000182761"/>
    </source>
</evidence>
<dbReference type="Gene3D" id="1.10.287.110">
    <property type="entry name" value="DnaJ domain"/>
    <property type="match status" value="1"/>
</dbReference>
<reference evidence="3 4" key="1">
    <citation type="submission" date="2016-01" db="EMBL/GenBank/DDBJ databases">
        <authorList>
            <person name="McClelland M."/>
            <person name="Jain A."/>
            <person name="Saraogi P."/>
            <person name="Mendelson R."/>
            <person name="Westerman R."/>
            <person name="SanMiguel P."/>
            <person name="Csonka L."/>
        </authorList>
    </citation>
    <scope>NUCLEOTIDE SEQUENCE [LARGE SCALE GENOMIC DNA]</scope>
    <source>
        <strain evidence="3 4">R-53146</strain>
    </source>
</reference>
<dbReference type="PROSITE" id="PS50076">
    <property type="entry name" value="DNAJ_2"/>
    <property type="match status" value="1"/>
</dbReference>
<dbReference type="RefSeq" id="WP_055425832.1">
    <property type="nucleotide sequence ID" value="NZ_FCOR01000009.1"/>
</dbReference>
<accession>A0A0X3ARF8</accession>
<dbReference type="EMBL" id="FCOR01000009">
    <property type="protein sequence ID" value="CVK16645.1"/>
    <property type="molecule type" value="Genomic_DNA"/>
</dbReference>
<protein>
    <submittedName>
        <fullName evidence="3">DnaJ domain-containing protein</fullName>
    </submittedName>
</protein>
<gene>
    <name evidence="3" type="ORF">Ga0061079_10935</name>
</gene>
<evidence type="ECO:0000259" key="2">
    <source>
        <dbReference type="PROSITE" id="PS50076"/>
    </source>
</evidence>
<dbReference type="STRING" id="1586267.GCA_001418685_01508"/>
<keyword evidence="1" id="KW-0143">Chaperone</keyword>
<dbReference type="GO" id="GO:0036503">
    <property type="term" value="P:ERAD pathway"/>
    <property type="evidence" value="ECO:0007669"/>
    <property type="project" value="TreeGrafter"/>
</dbReference>
<dbReference type="Pfam" id="PF00226">
    <property type="entry name" value="DnaJ"/>
    <property type="match status" value="1"/>
</dbReference>
<dbReference type="PANTHER" id="PTHR44360">
    <property type="entry name" value="DNAJ HOMOLOG SUBFAMILY B MEMBER 9"/>
    <property type="match status" value="1"/>
</dbReference>
<dbReference type="PANTHER" id="PTHR44360:SF1">
    <property type="entry name" value="DNAJ HOMOLOG SUBFAMILY B MEMBER 9"/>
    <property type="match status" value="1"/>
</dbReference>
<dbReference type="OrthoDB" id="9779622at2"/>
<dbReference type="InterPro" id="IPR036869">
    <property type="entry name" value="J_dom_sf"/>
</dbReference>
<dbReference type="InterPro" id="IPR051948">
    <property type="entry name" value="Hsp70_co-chaperone_J-domain"/>
</dbReference>
<proteinExistence type="predicted"/>
<dbReference type="InterPro" id="IPR001623">
    <property type="entry name" value="DnaJ_domain"/>
</dbReference>